<dbReference type="InterPro" id="IPR011008">
    <property type="entry name" value="Dimeric_a/b-barrel"/>
</dbReference>
<protein>
    <recommendedName>
        <fullName evidence="1">EthD domain-containing protein</fullName>
    </recommendedName>
</protein>
<feature type="domain" description="EthD" evidence="1">
    <location>
        <begin position="11"/>
        <end position="96"/>
    </location>
</feature>
<gene>
    <name evidence="2" type="ORF">FRZ32_10335</name>
</gene>
<evidence type="ECO:0000313" key="2">
    <source>
        <dbReference type="EMBL" id="TXC64020.1"/>
    </source>
</evidence>
<dbReference type="Pfam" id="PF07110">
    <property type="entry name" value="EthD"/>
    <property type="match status" value="1"/>
</dbReference>
<dbReference type="RefSeq" id="WP_147043426.1">
    <property type="nucleotide sequence ID" value="NZ_BAABIR010000001.1"/>
</dbReference>
<dbReference type="SUPFAM" id="SSF54909">
    <property type="entry name" value="Dimeric alpha+beta barrel"/>
    <property type="match status" value="1"/>
</dbReference>
<keyword evidence="3" id="KW-1185">Reference proteome</keyword>
<dbReference type="OrthoDB" id="6369070at2"/>
<dbReference type="Gene3D" id="3.30.70.100">
    <property type="match status" value="1"/>
</dbReference>
<reference evidence="2 3" key="1">
    <citation type="journal article" date="2015" name="J. Microbiol.">
        <title>Sphingosinicella ginsenosidimutans sp. nov., with ginsenoside converting activity.</title>
        <authorList>
            <person name="Kim J.K."/>
            <person name="Kang M.S."/>
            <person name="Park S.C."/>
            <person name="Kim K.M."/>
            <person name="Choi K."/>
            <person name="Yoon M.H."/>
            <person name="Im W.T."/>
        </authorList>
    </citation>
    <scope>NUCLEOTIDE SEQUENCE [LARGE SCALE GENOMIC DNA]</scope>
    <source>
        <strain evidence="2 3">BS-11</strain>
    </source>
</reference>
<dbReference type="Proteomes" id="UP000321249">
    <property type="component" value="Unassembled WGS sequence"/>
</dbReference>
<dbReference type="GO" id="GO:0016491">
    <property type="term" value="F:oxidoreductase activity"/>
    <property type="evidence" value="ECO:0007669"/>
    <property type="project" value="InterPro"/>
</dbReference>
<accession>A0A5C6TV65</accession>
<organism evidence="2 3">
    <name type="scientific">Allosphingosinicella ginsenosidimutans</name>
    <dbReference type="NCBI Taxonomy" id="1176539"/>
    <lineage>
        <taxon>Bacteria</taxon>
        <taxon>Pseudomonadati</taxon>
        <taxon>Pseudomonadota</taxon>
        <taxon>Alphaproteobacteria</taxon>
        <taxon>Sphingomonadales</taxon>
        <taxon>Sphingomonadaceae</taxon>
        <taxon>Allosphingosinicella</taxon>
    </lineage>
</organism>
<dbReference type="InterPro" id="IPR009799">
    <property type="entry name" value="EthD_dom"/>
</dbReference>
<proteinExistence type="predicted"/>
<evidence type="ECO:0000313" key="3">
    <source>
        <dbReference type="Proteomes" id="UP000321249"/>
    </source>
</evidence>
<dbReference type="AlphaFoldDB" id="A0A5C6TV65"/>
<evidence type="ECO:0000259" key="1">
    <source>
        <dbReference type="Pfam" id="PF07110"/>
    </source>
</evidence>
<sequence>MLKVMGLIRRRPDLPLDEFRLHWRTIHRGLALRLAEAGYMRGYVQNHRLDIAAPGLRIVADGVPELWFADADAFAGMRGSPALREGAYQDEPAFMDIADYRSQLLDDETGTGASRRDCVGLLKAILFLRDGEGGMPLDGAVRHARQEARRLDLPIRLADYAAVETSWWADLDSFRRAWSAHERAVDGLIAEERVVFWPGDPAPPADWRPIPQIRA</sequence>
<dbReference type="EMBL" id="VOQQ01000001">
    <property type="protein sequence ID" value="TXC64020.1"/>
    <property type="molecule type" value="Genomic_DNA"/>
</dbReference>
<comment type="caution">
    <text evidence="2">The sequence shown here is derived from an EMBL/GenBank/DDBJ whole genome shotgun (WGS) entry which is preliminary data.</text>
</comment>
<name>A0A5C6TV65_9SPHN</name>